<comment type="caution">
    <text evidence="1">The sequence shown here is derived from an EMBL/GenBank/DDBJ whole genome shotgun (WGS) entry which is preliminary data.</text>
</comment>
<keyword evidence="2" id="KW-1185">Reference proteome</keyword>
<gene>
    <name evidence="1" type="ORF">HaLaN_27907</name>
</gene>
<organism evidence="1 2">
    <name type="scientific">Haematococcus lacustris</name>
    <name type="common">Green alga</name>
    <name type="synonym">Haematococcus pluvialis</name>
    <dbReference type="NCBI Taxonomy" id="44745"/>
    <lineage>
        <taxon>Eukaryota</taxon>
        <taxon>Viridiplantae</taxon>
        <taxon>Chlorophyta</taxon>
        <taxon>core chlorophytes</taxon>
        <taxon>Chlorophyceae</taxon>
        <taxon>CS clade</taxon>
        <taxon>Chlamydomonadales</taxon>
        <taxon>Haematococcaceae</taxon>
        <taxon>Haematococcus</taxon>
    </lineage>
</organism>
<protein>
    <submittedName>
        <fullName evidence="1">Uncharacterized protein</fullName>
    </submittedName>
</protein>
<evidence type="ECO:0000313" key="1">
    <source>
        <dbReference type="EMBL" id="GFH29271.1"/>
    </source>
</evidence>
<sequence>MTPRVKMGRPAQAVGPSGPCAADCCCACAPTTVLCSSLLGSGVAARPEDLLAVAAAHAAAPGAQVAALQALAACIASVGSPAASAQLLSVSLAAFPEL</sequence>
<feature type="non-terminal residue" evidence="1">
    <location>
        <position position="98"/>
    </location>
</feature>
<evidence type="ECO:0000313" key="2">
    <source>
        <dbReference type="Proteomes" id="UP000485058"/>
    </source>
</evidence>
<name>A0A6A0AA86_HAELA</name>
<accession>A0A6A0AA86</accession>
<reference evidence="1 2" key="1">
    <citation type="submission" date="2020-02" db="EMBL/GenBank/DDBJ databases">
        <title>Draft genome sequence of Haematococcus lacustris strain NIES-144.</title>
        <authorList>
            <person name="Morimoto D."/>
            <person name="Nakagawa S."/>
            <person name="Yoshida T."/>
            <person name="Sawayama S."/>
        </authorList>
    </citation>
    <scope>NUCLEOTIDE SEQUENCE [LARGE SCALE GENOMIC DNA]</scope>
    <source>
        <strain evidence="1 2">NIES-144</strain>
    </source>
</reference>
<dbReference type="EMBL" id="BLLF01004267">
    <property type="protein sequence ID" value="GFH29271.1"/>
    <property type="molecule type" value="Genomic_DNA"/>
</dbReference>
<dbReference type="AlphaFoldDB" id="A0A6A0AA86"/>
<proteinExistence type="predicted"/>
<dbReference type="Proteomes" id="UP000485058">
    <property type="component" value="Unassembled WGS sequence"/>
</dbReference>